<accession>J9GHG9</accession>
<comment type="caution">
    <text evidence="1">The sequence shown here is derived from an EMBL/GenBank/DDBJ whole genome shotgun (WGS) entry which is preliminary data.</text>
</comment>
<protein>
    <submittedName>
        <fullName evidence="1">Uncharacterized protein</fullName>
    </submittedName>
</protein>
<dbReference type="EMBL" id="AMCI01001140">
    <property type="protein sequence ID" value="EJX06494.1"/>
    <property type="molecule type" value="Genomic_DNA"/>
</dbReference>
<sequence length="37" mass="4653">MLYFLDVRTYDRVASQCILYRFIQILFQFHELSYFVN</sequence>
<proteinExistence type="predicted"/>
<reference evidence="1" key="1">
    <citation type="journal article" date="2012" name="PLoS ONE">
        <title>Gene sets for utilization of primary and secondary nutrition supplies in the distal gut of endangered iberian lynx.</title>
        <authorList>
            <person name="Alcaide M."/>
            <person name="Messina E."/>
            <person name="Richter M."/>
            <person name="Bargiela R."/>
            <person name="Peplies J."/>
            <person name="Huws S.A."/>
            <person name="Newbold C.J."/>
            <person name="Golyshin P.N."/>
            <person name="Simon M.A."/>
            <person name="Lopez G."/>
            <person name="Yakimov M.M."/>
            <person name="Ferrer M."/>
        </authorList>
    </citation>
    <scope>NUCLEOTIDE SEQUENCE</scope>
</reference>
<gene>
    <name evidence="1" type="ORF">EVA_05398</name>
</gene>
<name>J9GHG9_9ZZZZ</name>
<evidence type="ECO:0000313" key="1">
    <source>
        <dbReference type="EMBL" id="EJX06494.1"/>
    </source>
</evidence>
<dbReference type="AlphaFoldDB" id="J9GHG9"/>
<organism evidence="1">
    <name type="scientific">gut metagenome</name>
    <dbReference type="NCBI Taxonomy" id="749906"/>
    <lineage>
        <taxon>unclassified sequences</taxon>
        <taxon>metagenomes</taxon>
        <taxon>organismal metagenomes</taxon>
    </lineage>
</organism>